<keyword evidence="8 9" id="KW-0464">Manganese</keyword>
<name>A0A9E2BGV2_PSYF1</name>
<dbReference type="InterPro" id="IPR022765">
    <property type="entry name" value="Dna2/Cas4_DUF83"/>
</dbReference>
<dbReference type="EC" id="3.1.12.1" evidence="9"/>
<dbReference type="Pfam" id="PF01930">
    <property type="entry name" value="Cas_Cas4"/>
    <property type="match status" value="1"/>
</dbReference>
<evidence type="ECO:0000256" key="4">
    <source>
        <dbReference type="ARBA" id="ARBA00022839"/>
    </source>
</evidence>
<comment type="caution">
    <text evidence="11">The sequence shown here is derived from an EMBL/GenBank/DDBJ whole genome shotgun (WGS) entry which is preliminary data.</text>
</comment>
<evidence type="ECO:0000256" key="8">
    <source>
        <dbReference type="ARBA" id="ARBA00023211"/>
    </source>
</evidence>
<evidence type="ECO:0000256" key="2">
    <source>
        <dbReference type="ARBA" id="ARBA00022723"/>
    </source>
</evidence>
<evidence type="ECO:0000313" key="12">
    <source>
        <dbReference type="Proteomes" id="UP000811545"/>
    </source>
</evidence>
<dbReference type="PANTHER" id="PTHR37168:SF1">
    <property type="entry name" value="CRISPR-ASSOCIATED EXONUCLEASE CAS4"/>
    <property type="match status" value="1"/>
</dbReference>
<dbReference type="InterPro" id="IPR013343">
    <property type="entry name" value="CRISPR-assoc_prot_Cas4"/>
</dbReference>
<evidence type="ECO:0000256" key="1">
    <source>
        <dbReference type="ARBA" id="ARBA00022722"/>
    </source>
</evidence>
<dbReference type="InterPro" id="IPR011604">
    <property type="entry name" value="PDDEXK-like_dom_sf"/>
</dbReference>
<sequence length="172" mass="20496">MTQEIDIDFQNIKTTGIKVNYLYICERKLWFFDRGIQMESKSDKVLLGKLTGESSYPREQKRELLIDNLINIDIVGSDEIREVKYSNRMRHADRIQLLYYLYYLKHLGVEKKGVINYPKMRKREEVILTEDSEGEVVIALLRVQEILKMDKPLQLQRKSYCNKCAYFELCWG</sequence>
<evidence type="ECO:0000256" key="3">
    <source>
        <dbReference type="ARBA" id="ARBA00022801"/>
    </source>
</evidence>
<evidence type="ECO:0000256" key="6">
    <source>
        <dbReference type="ARBA" id="ARBA00023014"/>
    </source>
</evidence>
<evidence type="ECO:0000313" key="11">
    <source>
        <dbReference type="EMBL" id="MBT9145336.1"/>
    </source>
</evidence>
<reference evidence="11 12" key="1">
    <citation type="journal article" date="2021" name="bioRxiv">
        <title>Unique metabolic strategies in Hadean analogues reveal hints for primordial physiology.</title>
        <authorList>
            <person name="Nobu M.K."/>
            <person name="Nakai R."/>
            <person name="Tamazawa S."/>
            <person name="Mori H."/>
            <person name="Toyoda A."/>
            <person name="Ijiri A."/>
            <person name="Suzuki S."/>
            <person name="Kurokawa K."/>
            <person name="Kamagata Y."/>
            <person name="Tamaki H."/>
        </authorList>
    </citation>
    <scope>NUCLEOTIDE SEQUENCE [LARGE SCALE GENOMIC DNA]</scope>
    <source>
        <strain evidence="11">BS525</strain>
    </source>
</reference>
<proteinExistence type="inferred from homology"/>
<dbReference type="NCBIfam" id="TIGR00372">
    <property type="entry name" value="cas4"/>
    <property type="match status" value="1"/>
</dbReference>
<comment type="function">
    <text evidence="9">CRISPR (clustered regularly interspaced short palindromic repeat) is an adaptive immune system that provides protection against mobile genetic elements (viruses, transposable elements and conjugative plasmids). CRISPR clusters contain sequences complementary to antecedent mobile elements and target invading nucleic acids. CRISPR clusters are transcribed and processed into CRISPR RNA (crRNA).</text>
</comment>
<evidence type="ECO:0000256" key="5">
    <source>
        <dbReference type="ARBA" id="ARBA00023004"/>
    </source>
</evidence>
<dbReference type="Proteomes" id="UP000811545">
    <property type="component" value="Unassembled WGS sequence"/>
</dbReference>
<gene>
    <name evidence="11" type="ORF">DDT42_01207</name>
</gene>
<keyword evidence="5 9" id="KW-0408">Iron</keyword>
<keyword evidence="4 9" id="KW-0269">Exonuclease</keyword>
<keyword evidence="2 9" id="KW-0479">Metal-binding</keyword>
<dbReference type="GO" id="GO:0051607">
    <property type="term" value="P:defense response to virus"/>
    <property type="evidence" value="ECO:0007669"/>
    <property type="project" value="UniProtKB-KW"/>
</dbReference>
<accession>A0A9E2BGV2</accession>
<comment type="cofactor">
    <cofactor evidence="9">
        <name>Mg(2+)</name>
        <dbReference type="ChEBI" id="CHEBI:18420"/>
    </cofactor>
    <cofactor evidence="9">
        <name>Mn(2+)</name>
        <dbReference type="ChEBI" id="CHEBI:29035"/>
    </cofactor>
    <text evidence="9">Mg(2+) or Mn(2+) required for ssDNA cleavage activity.</text>
</comment>
<feature type="domain" description="DUF83" evidence="10">
    <location>
        <begin position="15"/>
        <end position="171"/>
    </location>
</feature>
<dbReference type="GO" id="GO:0004527">
    <property type="term" value="F:exonuclease activity"/>
    <property type="evidence" value="ECO:0007669"/>
    <property type="project" value="UniProtKB-KW"/>
</dbReference>
<dbReference type="EMBL" id="QLTW01000077">
    <property type="protein sequence ID" value="MBT9145336.1"/>
    <property type="molecule type" value="Genomic_DNA"/>
</dbReference>
<dbReference type="PANTHER" id="PTHR37168">
    <property type="entry name" value="CRISPR-ASSOCIATED EXONUCLEASE CAS4"/>
    <property type="match status" value="1"/>
</dbReference>
<evidence type="ECO:0000256" key="9">
    <source>
        <dbReference type="RuleBase" id="RU365022"/>
    </source>
</evidence>
<organism evidence="11 12">
    <name type="scientific">Psychracetigena formicireducens</name>
    <dbReference type="NCBI Taxonomy" id="2986056"/>
    <lineage>
        <taxon>Bacteria</taxon>
        <taxon>Bacillati</taxon>
        <taxon>Candidatus Lithacetigenota</taxon>
        <taxon>Candidatus Psychracetigena</taxon>
    </lineage>
</organism>
<keyword evidence="3 9" id="KW-0378">Hydrolase</keyword>
<comment type="similarity">
    <text evidence="9">Belongs to the CRISPR-associated exonuclease Cas4 family.</text>
</comment>
<keyword evidence="1 9" id="KW-0540">Nuclease</keyword>
<evidence type="ECO:0000256" key="7">
    <source>
        <dbReference type="ARBA" id="ARBA00023118"/>
    </source>
</evidence>
<dbReference type="AlphaFoldDB" id="A0A9E2BGV2"/>
<dbReference type="Gene3D" id="3.90.320.10">
    <property type="match status" value="1"/>
</dbReference>
<dbReference type="GO" id="GO:0046872">
    <property type="term" value="F:metal ion binding"/>
    <property type="evidence" value="ECO:0007669"/>
    <property type="project" value="UniProtKB-KW"/>
</dbReference>
<keyword evidence="7 9" id="KW-0051">Antiviral defense</keyword>
<dbReference type="GO" id="GO:0051536">
    <property type="term" value="F:iron-sulfur cluster binding"/>
    <property type="evidence" value="ECO:0007669"/>
    <property type="project" value="UniProtKB-KW"/>
</dbReference>
<evidence type="ECO:0000259" key="10">
    <source>
        <dbReference type="Pfam" id="PF01930"/>
    </source>
</evidence>
<keyword evidence="6 9" id="KW-0411">Iron-sulfur</keyword>
<protein>
    <recommendedName>
        <fullName evidence="9">CRISPR-associated exonuclease Cas4</fullName>
        <ecNumber evidence="9">3.1.12.1</ecNumber>
    </recommendedName>
</protein>
<comment type="cofactor">
    <cofactor evidence="9">
        <name>iron-sulfur cluster</name>
        <dbReference type="ChEBI" id="CHEBI:30408"/>
    </cofactor>
</comment>